<dbReference type="FunFam" id="3.30.70.1150:FF:000001">
    <property type="entry name" value="Acetolactate synthase small subunit"/>
    <property type="match status" value="1"/>
</dbReference>
<dbReference type="GO" id="GO:1990610">
    <property type="term" value="F:acetolactate synthase regulator activity"/>
    <property type="evidence" value="ECO:0007669"/>
    <property type="project" value="UniProtKB-UniRule"/>
</dbReference>
<accession>A0A1B7LBR3</accession>
<comment type="similarity">
    <text evidence="3 8">Belongs to the acetolactate synthase small subunit family.</text>
</comment>
<dbReference type="Gene3D" id="3.30.70.1150">
    <property type="entry name" value="ACT-like. Chain A, domain 2"/>
    <property type="match status" value="1"/>
</dbReference>
<dbReference type="SUPFAM" id="SSF55021">
    <property type="entry name" value="ACT-like"/>
    <property type="match status" value="2"/>
</dbReference>
<dbReference type="UniPathway" id="UPA00047">
    <property type="reaction ID" value="UER00055"/>
</dbReference>
<dbReference type="InterPro" id="IPR019455">
    <property type="entry name" value="Acetolactate_synth_ssu_C"/>
</dbReference>
<dbReference type="InterPro" id="IPR002912">
    <property type="entry name" value="ACT_dom"/>
</dbReference>
<dbReference type="PANTHER" id="PTHR30239:SF0">
    <property type="entry name" value="ACETOLACTATE SYNTHASE SMALL SUBUNIT 1, CHLOROPLASTIC"/>
    <property type="match status" value="1"/>
</dbReference>
<keyword evidence="5 8" id="KW-0028">Amino-acid biosynthesis</keyword>
<dbReference type="NCBIfam" id="TIGR00119">
    <property type="entry name" value="acolac_sm"/>
    <property type="match status" value="1"/>
</dbReference>
<dbReference type="OrthoDB" id="9787365at2"/>
<organism evidence="10 11">
    <name type="scientific">Desulfotomaculum copahuensis</name>
    <dbReference type="NCBI Taxonomy" id="1838280"/>
    <lineage>
        <taxon>Bacteria</taxon>
        <taxon>Bacillati</taxon>
        <taxon>Bacillota</taxon>
        <taxon>Clostridia</taxon>
        <taxon>Eubacteriales</taxon>
        <taxon>Desulfotomaculaceae</taxon>
        <taxon>Desulfotomaculum</taxon>
    </lineage>
</organism>
<evidence type="ECO:0000256" key="3">
    <source>
        <dbReference type="ARBA" id="ARBA00006341"/>
    </source>
</evidence>
<keyword evidence="6 8" id="KW-0100">Branched-chain amino acid biosynthesis</keyword>
<dbReference type="GO" id="GO:0005829">
    <property type="term" value="C:cytosol"/>
    <property type="evidence" value="ECO:0007669"/>
    <property type="project" value="TreeGrafter"/>
</dbReference>
<evidence type="ECO:0000259" key="9">
    <source>
        <dbReference type="PROSITE" id="PS51671"/>
    </source>
</evidence>
<dbReference type="Pfam" id="PF22629">
    <property type="entry name" value="ACT_AHAS_ss"/>
    <property type="match status" value="1"/>
</dbReference>
<comment type="pathway">
    <text evidence="2 8">Amino-acid biosynthesis; L-valine biosynthesis; L-valine from pyruvate: step 1/4.</text>
</comment>
<evidence type="ECO:0000256" key="8">
    <source>
        <dbReference type="RuleBase" id="RU368092"/>
    </source>
</evidence>
<comment type="function">
    <text evidence="8">Catalyzes the conversion of 2 pyruvate molecules into acetolactate in the first common step of the biosynthetic pathway of the branched-amino acids such as leucine, isoleucine, and valine.</text>
</comment>
<evidence type="ECO:0000256" key="4">
    <source>
        <dbReference type="ARBA" id="ARBA00011744"/>
    </source>
</evidence>
<keyword evidence="11" id="KW-1185">Reference proteome</keyword>
<evidence type="ECO:0000313" key="11">
    <source>
        <dbReference type="Proteomes" id="UP000078532"/>
    </source>
</evidence>
<dbReference type="CDD" id="cd04878">
    <property type="entry name" value="ACT_AHAS"/>
    <property type="match status" value="1"/>
</dbReference>
<dbReference type="GO" id="GO:0009099">
    <property type="term" value="P:L-valine biosynthetic process"/>
    <property type="evidence" value="ECO:0007669"/>
    <property type="project" value="UniProtKB-UniRule"/>
</dbReference>
<dbReference type="GO" id="GO:0009097">
    <property type="term" value="P:isoleucine biosynthetic process"/>
    <property type="evidence" value="ECO:0007669"/>
    <property type="project" value="UniProtKB-UniRule"/>
</dbReference>
<gene>
    <name evidence="10" type="ORF">A6M21_14280</name>
</gene>
<dbReference type="EMBL" id="LYVF01000185">
    <property type="protein sequence ID" value="OAT79966.1"/>
    <property type="molecule type" value="Genomic_DNA"/>
</dbReference>
<dbReference type="FunFam" id="3.30.70.260:FF:000001">
    <property type="entry name" value="Acetolactate synthase, small subunit"/>
    <property type="match status" value="1"/>
</dbReference>
<dbReference type="AlphaFoldDB" id="A0A1B7LBR3"/>
<dbReference type="Proteomes" id="UP000078532">
    <property type="component" value="Unassembled WGS sequence"/>
</dbReference>
<dbReference type="RefSeq" id="WP_066670450.1">
    <property type="nucleotide sequence ID" value="NZ_LYVF01000185.1"/>
</dbReference>
<dbReference type="Gene3D" id="3.30.70.260">
    <property type="match status" value="1"/>
</dbReference>
<dbReference type="NCBIfam" id="NF008864">
    <property type="entry name" value="PRK11895.1"/>
    <property type="match status" value="1"/>
</dbReference>
<dbReference type="STRING" id="1838280.A6M21_14280"/>
<dbReference type="InterPro" id="IPR004789">
    <property type="entry name" value="Acetalactate_synth_ssu"/>
</dbReference>
<proteinExistence type="inferred from homology"/>
<evidence type="ECO:0000256" key="1">
    <source>
        <dbReference type="ARBA" id="ARBA00004974"/>
    </source>
</evidence>
<protein>
    <recommendedName>
        <fullName evidence="8">Acetolactate synthase small subunit</fullName>
        <shortName evidence="8">AHAS</shortName>
        <shortName evidence="8">ALS</shortName>
        <ecNumber evidence="8">2.2.1.6</ecNumber>
    </recommendedName>
    <alternativeName>
        <fullName evidence="8">Acetohydroxy-acid synthase small subunit</fullName>
    </alternativeName>
</protein>
<dbReference type="InterPro" id="IPR054480">
    <property type="entry name" value="AHAS_small-like_ACT"/>
</dbReference>
<feature type="domain" description="ACT" evidence="9">
    <location>
        <begin position="4"/>
        <end position="78"/>
    </location>
</feature>
<evidence type="ECO:0000256" key="2">
    <source>
        <dbReference type="ARBA" id="ARBA00005025"/>
    </source>
</evidence>
<dbReference type="PANTHER" id="PTHR30239">
    <property type="entry name" value="ACETOLACTATE SYNTHASE SMALL SUBUNIT"/>
    <property type="match status" value="1"/>
</dbReference>
<name>A0A1B7LBR3_9FIRM</name>
<comment type="subunit">
    <text evidence="4 8">Dimer of large and small chains.</text>
</comment>
<evidence type="ECO:0000256" key="5">
    <source>
        <dbReference type="ARBA" id="ARBA00022605"/>
    </source>
</evidence>
<sequence>MKHTLAVLVTNKPGVLARISGLLSRRVFNIESIAAGYTEEPDVTRITIVVKGDDQVLDQVVKQLSKLIDVIKIQELQGGESIARELALIKVKADPARRSDIVDIVEIFRANIVDINRETMVIELTGDEEKIDALCAVLEDHGIVEMVRTGKISLSRGPGAAKYTDEQVNNAG</sequence>
<dbReference type="EC" id="2.2.1.6" evidence="8"/>
<keyword evidence="8" id="KW-0808">Transferase</keyword>
<dbReference type="InterPro" id="IPR027271">
    <property type="entry name" value="Acetolactate_synth/TF_NikR_C"/>
</dbReference>
<evidence type="ECO:0000256" key="6">
    <source>
        <dbReference type="ARBA" id="ARBA00023304"/>
    </source>
</evidence>
<comment type="pathway">
    <text evidence="1 8">Amino-acid biosynthesis; L-isoleucine biosynthesis; L-isoleucine from 2-oxobutanoate: step 1/4.</text>
</comment>
<evidence type="ECO:0000313" key="10">
    <source>
        <dbReference type="EMBL" id="OAT79966.1"/>
    </source>
</evidence>
<dbReference type="InterPro" id="IPR045865">
    <property type="entry name" value="ACT-like_dom_sf"/>
</dbReference>
<dbReference type="UniPathway" id="UPA00049">
    <property type="reaction ID" value="UER00059"/>
</dbReference>
<dbReference type="GO" id="GO:0003984">
    <property type="term" value="F:acetolactate synthase activity"/>
    <property type="evidence" value="ECO:0007669"/>
    <property type="project" value="UniProtKB-UniRule"/>
</dbReference>
<comment type="catalytic activity">
    <reaction evidence="7 8">
        <text>2 pyruvate + H(+) = (2S)-2-acetolactate + CO2</text>
        <dbReference type="Rhea" id="RHEA:25249"/>
        <dbReference type="ChEBI" id="CHEBI:15361"/>
        <dbReference type="ChEBI" id="CHEBI:15378"/>
        <dbReference type="ChEBI" id="CHEBI:16526"/>
        <dbReference type="ChEBI" id="CHEBI:58476"/>
        <dbReference type="EC" id="2.2.1.6"/>
    </reaction>
</comment>
<dbReference type="Pfam" id="PF10369">
    <property type="entry name" value="ALS_ss_C"/>
    <property type="match status" value="1"/>
</dbReference>
<reference evidence="10 11" key="1">
    <citation type="submission" date="2016-04" db="EMBL/GenBank/DDBJ databases">
        <authorList>
            <person name="Evans L.H."/>
            <person name="Alamgir A."/>
            <person name="Owens N."/>
            <person name="Weber N.D."/>
            <person name="Virtaneva K."/>
            <person name="Barbian K."/>
            <person name="Babar A."/>
            <person name="Rosenke K."/>
        </authorList>
    </citation>
    <scope>NUCLEOTIDE SEQUENCE [LARGE SCALE GENOMIC DNA]</scope>
    <source>
        <strain evidence="10 11">LMa1</strain>
    </source>
</reference>
<evidence type="ECO:0000256" key="7">
    <source>
        <dbReference type="ARBA" id="ARBA00048670"/>
    </source>
</evidence>
<comment type="caution">
    <text evidence="10">The sequence shown here is derived from an EMBL/GenBank/DDBJ whole genome shotgun (WGS) entry which is preliminary data.</text>
</comment>
<dbReference type="PROSITE" id="PS51671">
    <property type="entry name" value="ACT"/>
    <property type="match status" value="1"/>
</dbReference>
<dbReference type="InterPro" id="IPR039557">
    <property type="entry name" value="AHAS_ACT"/>
</dbReference>